<organism evidence="1 2">
    <name type="scientific">Acetobacter pasteurianus NBRC 3188</name>
    <dbReference type="NCBI Taxonomy" id="1226663"/>
    <lineage>
        <taxon>Bacteria</taxon>
        <taxon>Pseudomonadati</taxon>
        <taxon>Pseudomonadota</taxon>
        <taxon>Alphaproteobacteria</taxon>
        <taxon>Acetobacterales</taxon>
        <taxon>Acetobacteraceae</taxon>
        <taxon>Acetobacter</taxon>
    </lineage>
</organism>
<dbReference type="Proteomes" id="UP000287300">
    <property type="component" value="Unassembled WGS sequence"/>
</dbReference>
<evidence type="ECO:0000313" key="2">
    <source>
        <dbReference type="Proteomes" id="UP000287300"/>
    </source>
</evidence>
<sequence length="204" mass="23432">MSLPRLEAIKMACQGDGMEQNIRFYLRNCMIEEISEIQVEISKIFRFGPASYHPKDKERCSNVSRMSAEIGDLLAVVRLAFFHQTGEDAETFSTDHLKLVDAMHWKDLTLEDGHFLTILKDFQTCLLKAALEISEKYIITKTTRCDLNNFVRRMLILNYIDISSYTQHYLGKIPKVLNLAPFLSRKGGRYLICLSPELLDGSTM</sequence>
<reference evidence="1 2" key="1">
    <citation type="submission" date="2016-06" db="EMBL/GenBank/DDBJ databases">
        <title>Acetobacter pasteurianus NBRC 3188 whole genome sequencing project.</title>
        <authorList>
            <person name="Matsutani M."/>
            <person name="Shiwa Y."/>
            <person name="Okamoto-Kainuma A."/>
            <person name="Ishikawa M."/>
            <person name="Koizumi Y."/>
            <person name="Yoshikawa H."/>
            <person name="Yakushi T."/>
            <person name="Matsushita K."/>
        </authorList>
    </citation>
    <scope>NUCLEOTIDE SEQUENCE [LARGE SCALE GENOMIC DNA]</scope>
    <source>
        <strain evidence="1 2">NBRC 3188</strain>
    </source>
</reference>
<gene>
    <name evidence="1" type="ORF">NBRC3188_2973</name>
</gene>
<dbReference type="EMBL" id="BDES01000079">
    <property type="protein sequence ID" value="GCD54276.1"/>
    <property type="molecule type" value="Genomic_DNA"/>
</dbReference>
<accession>A0A401WY85</accession>
<name>A0A401WY85_ACEPA</name>
<protein>
    <submittedName>
        <fullName evidence="1">Uncharacterized protein</fullName>
    </submittedName>
</protein>
<proteinExistence type="predicted"/>
<comment type="caution">
    <text evidence="1">The sequence shown here is derived from an EMBL/GenBank/DDBJ whole genome shotgun (WGS) entry which is preliminary data.</text>
</comment>
<dbReference type="AlphaFoldDB" id="A0A401WY85"/>
<evidence type="ECO:0000313" key="1">
    <source>
        <dbReference type="EMBL" id="GCD54276.1"/>
    </source>
</evidence>